<gene>
    <name evidence="4" type="ORF">M0812_21760</name>
</gene>
<dbReference type="GO" id="GO:0005634">
    <property type="term" value="C:nucleus"/>
    <property type="evidence" value="ECO:0007669"/>
    <property type="project" value="TreeGrafter"/>
</dbReference>
<name>A0AAV7YVL6_9EUKA</name>
<dbReference type="InterPro" id="IPR021569">
    <property type="entry name" value="TUG-UBL1"/>
</dbReference>
<organism evidence="4 5">
    <name type="scientific">Anaeramoeba flamelloides</name>
    <dbReference type="NCBI Taxonomy" id="1746091"/>
    <lineage>
        <taxon>Eukaryota</taxon>
        <taxon>Metamonada</taxon>
        <taxon>Anaeramoebidae</taxon>
        <taxon>Anaeramoeba</taxon>
    </lineage>
</organism>
<feature type="compositionally biased region" description="Basic and acidic residues" evidence="2">
    <location>
        <begin position="643"/>
        <end position="669"/>
    </location>
</feature>
<dbReference type="PANTHER" id="PTHR46467:SF1">
    <property type="entry name" value="TETHER CONTAINING UBX DOMAIN FOR GLUT4"/>
    <property type="match status" value="1"/>
</dbReference>
<comment type="caution">
    <text evidence="4">The sequence shown here is derived from an EMBL/GenBank/DDBJ whole genome shotgun (WGS) entry which is preliminary data.</text>
</comment>
<dbReference type="Proteomes" id="UP001146793">
    <property type="component" value="Unassembled WGS sequence"/>
</dbReference>
<dbReference type="AlphaFoldDB" id="A0AAV7YVL6"/>
<dbReference type="EMBL" id="JANTQA010000047">
    <property type="protein sequence ID" value="KAJ3432817.1"/>
    <property type="molecule type" value="Genomic_DNA"/>
</dbReference>
<dbReference type="GO" id="GO:0006886">
    <property type="term" value="P:intracellular protein transport"/>
    <property type="evidence" value="ECO:0007669"/>
    <property type="project" value="TreeGrafter"/>
</dbReference>
<evidence type="ECO:0000256" key="2">
    <source>
        <dbReference type="SAM" id="MobiDB-lite"/>
    </source>
</evidence>
<evidence type="ECO:0000313" key="4">
    <source>
        <dbReference type="EMBL" id="KAJ3432817.1"/>
    </source>
</evidence>
<dbReference type="GO" id="GO:0005737">
    <property type="term" value="C:cytoplasm"/>
    <property type="evidence" value="ECO:0007669"/>
    <property type="project" value="TreeGrafter"/>
</dbReference>
<dbReference type="GO" id="GO:0012506">
    <property type="term" value="C:vesicle membrane"/>
    <property type="evidence" value="ECO:0007669"/>
    <property type="project" value="TreeGrafter"/>
</dbReference>
<feature type="compositionally biased region" description="Polar residues" evidence="2">
    <location>
        <begin position="315"/>
        <end position="328"/>
    </location>
</feature>
<dbReference type="InterPro" id="IPR001012">
    <property type="entry name" value="UBX_dom"/>
</dbReference>
<dbReference type="PROSITE" id="PS50033">
    <property type="entry name" value="UBX"/>
    <property type="match status" value="1"/>
</dbReference>
<dbReference type="Pfam" id="PF11470">
    <property type="entry name" value="TUG-UBL1"/>
    <property type="match status" value="1"/>
</dbReference>
<feature type="compositionally biased region" description="Basic and acidic residues" evidence="2">
    <location>
        <begin position="595"/>
        <end position="630"/>
    </location>
</feature>
<evidence type="ECO:0000313" key="5">
    <source>
        <dbReference type="Proteomes" id="UP001146793"/>
    </source>
</evidence>
<protein>
    <submittedName>
        <fullName evidence="4">Tether containing ubx domain for glut4</fullName>
    </submittedName>
</protein>
<feature type="domain" description="UBX" evidence="3">
    <location>
        <begin position="479"/>
        <end position="550"/>
    </location>
</feature>
<dbReference type="Pfam" id="PF00789">
    <property type="entry name" value="UBX"/>
    <property type="match status" value="1"/>
</dbReference>
<dbReference type="InterPro" id="IPR029071">
    <property type="entry name" value="Ubiquitin-like_domsf"/>
</dbReference>
<feature type="region of interest" description="Disordered" evidence="2">
    <location>
        <begin position="289"/>
        <end position="349"/>
    </location>
</feature>
<feature type="region of interest" description="Disordered" evidence="2">
    <location>
        <begin position="595"/>
        <end position="677"/>
    </location>
</feature>
<evidence type="ECO:0000256" key="1">
    <source>
        <dbReference type="SAM" id="Coils"/>
    </source>
</evidence>
<feature type="compositionally biased region" description="Acidic residues" evidence="2">
    <location>
        <begin position="631"/>
        <end position="642"/>
    </location>
</feature>
<dbReference type="Gene3D" id="3.10.20.90">
    <property type="entry name" value="Phosphatidylinositol 3-kinase Catalytic Subunit, Chain A, domain 1"/>
    <property type="match status" value="2"/>
</dbReference>
<sequence>MTFNVTVLVGSKRREQIKVKHTTRISSIIEEVKTRNKLKGNYVLKYQKREIESTLQYRLTGLPKGAKFILSSKKQKVGNVLIALDTANERFKAKFLTNSTLWSIIKKFDQQISPEFQTSGLLRQSKSLEEIKQKNEKKKQVMGSQEMLLNNEKKIDSTKLAIGNENLENLWMQPVIVFSNREFVGVQALEEATLERIGITSGNALLRFSLRASEKKLGYAIESYSLNEPYAKGLLKKLKEIKSQEEIGIENKMDIEIEKEDEEDESTKGKKKKKTTREILLERKLKREKEEKELREKRQKSRQKEIDMLTKKVKLNQNEENSESIGSTSKKKINNKKNTTNQKNQKNPKKMEIDINKILQKTLKESSMNNKFLVEQRKKLIERNKQREEKKKQKELDRLKQYQKMKFEDRQIIVIGPPENKEVIDEFVLPEEFFKHTRRDLKYLSITSQQKIEEMSRFTTREEREKKNKPQKVYKKSLIKFMLPDRLSVQASFHPLEKIQILYDFVKFLFNQEFEETKYELFIAPPRHPLNNLEKTLKDEKLIPKCLVYLSFKGDTIKSSKLLKEKYISDIREDLEVREKQREEFLIDIEKKKKKEKEKEKEKENEKEKEKEKEKENKKEKVKNNEKENENEMEIEKEDEENEKQKKNENVKTKKNEKINKKKKKEIDKKIRRLIRF</sequence>
<feature type="compositionally biased region" description="Basic and acidic residues" evidence="2">
    <location>
        <begin position="289"/>
        <end position="310"/>
    </location>
</feature>
<evidence type="ECO:0000259" key="3">
    <source>
        <dbReference type="PROSITE" id="PS50033"/>
    </source>
</evidence>
<keyword evidence="1" id="KW-0175">Coiled coil</keyword>
<proteinExistence type="predicted"/>
<feature type="compositionally biased region" description="Low complexity" evidence="2">
    <location>
        <begin position="336"/>
        <end position="345"/>
    </location>
</feature>
<dbReference type="SUPFAM" id="SSF54236">
    <property type="entry name" value="Ubiquitin-like"/>
    <property type="match status" value="2"/>
</dbReference>
<reference evidence="4" key="1">
    <citation type="submission" date="2022-08" db="EMBL/GenBank/DDBJ databases">
        <title>Novel sulphate-reducing endosymbionts in the free-living metamonad Anaeramoeba.</title>
        <authorList>
            <person name="Jerlstrom-Hultqvist J."/>
            <person name="Cepicka I."/>
            <person name="Gallot-Lavallee L."/>
            <person name="Salas-Leiva D."/>
            <person name="Curtis B.A."/>
            <person name="Zahonova K."/>
            <person name="Pipaliya S."/>
            <person name="Dacks J."/>
            <person name="Roger A.J."/>
        </authorList>
    </citation>
    <scope>NUCLEOTIDE SEQUENCE</scope>
    <source>
        <strain evidence="4">Busselton2</strain>
    </source>
</reference>
<accession>A0AAV7YVL6</accession>
<dbReference type="PANTHER" id="PTHR46467">
    <property type="entry name" value="TETHER CONTAINING UBX DOMAIN FOR GLUT4"/>
    <property type="match status" value="1"/>
</dbReference>
<feature type="coiled-coil region" evidence="1">
    <location>
        <begin position="370"/>
        <end position="405"/>
    </location>
</feature>